<evidence type="ECO:0000256" key="5">
    <source>
        <dbReference type="ARBA" id="ARBA00022792"/>
    </source>
</evidence>
<keyword evidence="4 9" id="KW-0812">Transmembrane</keyword>
<evidence type="ECO:0000313" key="11">
    <source>
        <dbReference type="Proteomes" id="UP001195483"/>
    </source>
</evidence>
<evidence type="ECO:0000256" key="1">
    <source>
        <dbReference type="ARBA" id="ARBA00004273"/>
    </source>
</evidence>
<proteinExistence type="inferred from homology"/>
<reference evidence="10" key="2">
    <citation type="journal article" date="2021" name="Genome Biol. Evol.">
        <title>Developing a high-quality reference genome for a parasitic bivalve with doubly uniparental inheritance (Bivalvia: Unionida).</title>
        <authorList>
            <person name="Smith C.H."/>
        </authorList>
    </citation>
    <scope>NUCLEOTIDE SEQUENCE</scope>
    <source>
        <strain evidence="10">CHS0354</strain>
        <tissue evidence="10">Mantle</tissue>
    </source>
</reference>
<keyword evidence="11" id="KW-1185">Reference proteome</keyword>
<keyword evidence="8 9" id="KW-0472">Membrane</keyword>
<keyword evidence="5" id="KW-0999">Mitochondrion inner membrane</keyword>
<dbReference type="Proteomes" id="UP001195483">
    <property type="component" value="Unassembled WGS sequence"/>
</dbReference>
<dbReference type="PRINTS" id="PR02049">
    <property type="entry name" value="PROTEINF36A"/>
</dbReference>
<feature type="transmembrane region" description="Helical" evidence="9">
    <location>
        <begin position="32"/>
        <end position="49"/>
    </location>
</feature>
<dbReference type="Pfam" id="PF12597">
    <property type="entry name" value="Cox20"/>
    <property type="match status" value="1"/>
</dbReference>
<evidence type="ECO:0000256" key="4">
    <source>
        <dbReference type="ARBA" id="ARBA00022692"/>
    </source>
</evidence>
<evidence type="ECO:0000256" key="7">
    <source>
        <dbReference type="ARBA" id="ARBA00023128"/>
    </source>
</evidence>
<feature type="transmembrane region" description="Helical" evidence="9">
    <location>
        <begin position="61"/>
        <end position="79"/>
    </location>
</feature>
<evidence type="ECO:0000256" key="3">
    <source>
        <dbReference type="ARBA" id="ARBA00017689"/>
    </source>
</evidence>
<dbReference type="InterPro" id="IPR022533">
    <property type="entry name" value="Cox20"/>
</dbReference>
<comment type="subcellular location">
    <subcellularLocation>
        <location evidence="1">Mitochondrion inner membrane</location>
    </subcellularLocation>
</comment>
<comment type="similarity">
    <text evidence="2">Belongs to the COX20 family.</text>
</comment>
<reference evidence="10" key="1">
    <citation type="journal article" date="2021" name="Genome Biol. Evol.">
        <title>A High-Quality Reference Genome for a Parasitic Bivalve with Doubly Uniparental Inheritance (Bivalvia: Unionida).</title>
        <authorList>
            <person name="Smith C.H."/>
        </authorList>
    </citation>
    <scope>NUCLEOTIDE SEQUENCE</scope>
    <source>
        <strain evidence="10">CHS0354</strain>
    </source>
</reference>
<evidence type="ECO:0000256" key="9">
    <source>
        <dbReference type="SAM" id="Phobius"/>
    </source>
</evidence>
<sequence>MSETSADESSKKKSVMFFKTDLAKIPCFKSSFLNAIGGGASGFIVTLFLTSDPTRSHRYGFTTFILVACGSWIFCRYHYTKQLIDTNKINKAIAERSKKTILQIDNVDVENVAKKS</sequence>
<protein>
    <recommendedName>
        <fullName evidence="3">Cytochrome c oxidase assembly protein COX20, mitochondrial</fullName>
    </recommendedName>
</protein>
<evidence type="ECO:0000256" key="2">
    <source>
        <dbReference type="ARBA" id="ARBA00009575"/>
    </source>
</evidence>
<gene>
    <name evidence="10" type="ORF">CHS0354_036028</name>
</gene>
<dbReference type="PANTHER" id="PTHR31586:SF1">
    <property type="entry name" value="CYTOCHROME C OXIDASE ASSEMBLY PROTEIN COX20, MITOCHONDRIAL"/>
    <property type="match status" value="1"/>
</dbReference>
<organism evidence="10 11">
    <name type="scientific">Potamilus streckersoni</name>
    <dbReference type="NCBI Taxonomy" id="2493646"/>
    <lineage>
        <taxon>Eukaryota</taxon>
        <taxon>Metazoa</taxon>
        <taxon>Spiralia</taxon>
        <taxon>Lophotrochozoa</taxon>
        <taxon>Mollusca</taxon>
        <taxon>Bivalvia</taxon>
        <taxon>Autobranchia</taxon>
        <taxon>Heteroconchia</taxon>
        <taxon>Palaeoheterodonta</taxon>
        <taxon>Unionida</taxon>
        <taxon>Unionoidea</taxon>
        <taxon>Unionidae</taxon>
        <taxon>Ambleminae</taxon>
        <taxon>Lampsilini</taxon>
        <taxon>Potamilus</taxon>
    </lineage>
</organism>
<evidence type="ECO:0000256" key="8">
    <source>
        <dbReference type="ARBA" id="ARBA00023136"/>
    </source>
</evidence>
<comment type="caution">
    <text evidence="10">The sequence shown here is derived from an EMBL/GenBank/DDBJ whole genome shotgun (WGS) entry which is preliminary data.</text>
</comment>
<dbReference type="AlphaFoldDB" id="A0AAE0RMJ5"/>
<evidence type="ECO:0000256" key="6">
    <source>
        <dbReference type="ARBA" id="ARBA00022989"/>
    </source>
</evidence>
<dbReference type="EMBL" id="JAEAOA010002108">
    <property type="protein sequence ID" value="KAK3576293.1"/>
    <property type="molecule type" value="Genomic_DNA"/>
</dbReference>
<name>A0AAE0RMJ5_9BIVA</name>
<dbReference type="GO" id="GO:0005743">
    <property type="term" value="C:mitochondrial inner membrane"/>
    <property type="evidence" value="ECO:0007669"/>
    <property type="project" value="UniProtKB-SubCell"/>
</dbReference>
<keyword evidence="6 9" id="KW-1133">Transmembrane helix</keyword>
<dbReference type="GO" id="GO:0033617">
    <property type="term" value="P:mitochondrial respiratory chain complex IV assembly"/>
    <property type="evidence" value="ECO:0007669"/>
    <property type="project" value="InterPro"/>
</dbReference>
<evidence type="ECO:0000313" key="10">
    <source>
        <dbReference type="EMBL" id="KAK3576293.1"/>
    </source>
</evidence>
<accession>A0AAE0RMJ5</accession>
<dbReference type="PANTHER" id="PTHR31586">
    <property type="entry name" value="CYTOCHROME C OXIDASE PROTEIN 20"/>
    <property type="match status" value="1"/>
</dbReference>
<reference evidence="10" key="3">
    <citation type="submission" date="2023-05" db="EMBL/GenBank/DDBJ databases">
        <authorList>
            <person name="Smith C.H."/>
        </authorList>
    </citation>
    <scope>NUCLEOTIDE SEQUENCE</scope>
    <source>
        <strain evidence="10">CHS0354</strain>
        <tissue evidence="10">Mantle</tissue>
    </source>
</reference>
<keyword evidence="7" id="KW-0496">Mitochondrion</keyword>